<dbReference type="Proteomes" id="UP001456344">
    <property type="component" value="Chromosome"/>
</dbReference>
<name>A0ACD5BLX9_9PSEU</name>
<sequence length="98" mass="10711">MLRRDRRVLQKIEEDLTASDPDLVAAFDQVKRPASVQTWWAVLVVAEVTAILMIMVGLFSDRGLVFLGGVAAASALAWTHNTFRTKPADSADRSGSKP</sequence>
<protein>
    <submittedName>
        <fullName evidence="1">DUF3040 domain-containing protein</fullName>
    </submittedName>
</protein>
<proteinExistence type="predicted"/>
<evidence type="ECO:0000313" key="2">
    <source>
        <dbReference type="Proteomes" id="UP001456344"/>
    </source>
</evidence>
<accession>A0ACD5BLX9</accession>
<organism evidence="1 2">
    <name type="scientific">Amycolatopsis coloradensis</name>
    <dbReference type="NCBI Taxonomy" id="76021"/>
    <lineage>
        <taxon>Bacteria</taxon>
        <taxon>Bacillati</taxon>
        <taxon>Actinomycetota</taxon>
        <taxon>Actinomycetes</taxon>
        <taxon>Pseudonocardiales</taxon>
        <taxon>Pseudonocardiaceae</taxon>
        <taxon>Amycolatopsis</taxon>
    </lineage>
</organism>
<evidence type="ECO:0000313" key="1">
    <source>
        <dbReference type="EMBL" id="WYW18710.1"/>
    </source>
</evidence>
<dbReference type="EMBL" id="CP150484">
    <property type="protein sequence ID" value="WYW18710.1"/>
    <property type="molecule type" value="Genomic_DNA"/>
</dbReference>
<gene>
    <name evidence="1" type="ORF">LCL61_24505</name>
</gene>
<reference evidence="1" key="1">
    <citation type="submission" date="2023-10" db="EMBL/GenBank/DDBJ databases">
        <title>Whole genome sequencing of actinobacterial strain Amycolatopsis sp. (BCA-696) identifies the underlying plant growth-promoting genes.</title>
        <authorList>
            <person name="Gandham P."/>
            <person name="Vadla N."/>
            <person name="Saji A."/>
            <person name="Srinivas V."/>
            <person name="Ruperao P."/>
            <person name="Selvanayagam S."/>
            <person name="Saxena R.K."/>
            <person name="Rathore A."/>
            <person name="Gopalakrishnan S."/>
            <person name="Thakur V."/>
        </authorList>
    </citation>
    <scope>NUCLEOTIDE SEQUENCE</scope>
    <source>
        <strain evidence="1">BCA-696</strain>
    </source>
</reference>
<keyword evidence="2" id="KW-1185">Reference proteome</keyword>